<name>A0A401TKX8_CHIPU</name>
<dbReference type="AlphaFoldDB" id="A0A401TKX8"/>
<keyword evidence="2" id="KW-1185">Reference proteome</keyword>
<comment type="caution">
    <text evidence="1">The sequence shown here is derived from an EMBL/GenBank/DDBJ whole genome shotgun (WGS) entry which is preliminary data.</text>
</comment>
<organism evidence="1 2">
    <name type="scientific">Chiloscyllium punctatum</name>
    <name type="common">Brownbanded bambooshark</name>
    <name type="synonym">Hemiscyllium punctatum</name>
    <dbReference type="NCBI Taxonomy" id="137246"/>
    <lineage>
        <taxon>Eukaryota</taxon>
        <taxon>Metazoa</taxon>
        <taxon>Chordata</taxon>
        <taxon>Craniata</taxon>
        <taxon>Vertebrata</taxon>
        <taxon>Chondrichthyes</taxon>
        <taxon>Elasmobranchii</taxon>
        <taxon>Galeomorphii</taxon>
        <taxon>Galeoidea</taxon>
        <taxon>Orectolobiformes</taxon>
        <taxon>Hemiscylliidae</taxon>
        <taxon>Chiloscyllium</taxon>
    </lineage>
</organism>
<protein>
    <submittedName>
        <fullName evidence="1">Uncharacterized protein</fullName>
    </submittedName>
</protein>
<dbReference type="Proteomes" id="UP000287033">
    <property type="component" value="Unassembled WGS sequence"/>
</dbReference>
<dbReference type="EMBL" id="BEZZ01106377">
    <property type="protein sequence ID" value="GCC43292.1"/>
    <property type="molecule type" value="Genomic_DNA"/>
</dbReference>
<sequence>MSQGRTPWCAKSTIRCLTTSGSGLPFTNMPPSWFIPPCPASTQRAVSDWAPLGKDGRPDGSRHLALCPTFALKAFKRWPDQTNNSEPTVLWHQAFGLETKNVPKSSPIITATQQAWNFPSLSLKYAQRSYPCCNATPMGILGYQMAPRLVPCSAFGSNFNGK</sequence>
<gene>
    <name evidence="1" type="ORF">chiPu_0027528</name>
</gene>
<accession>A0A401TKX8</accession>
<reference evidence="1 2" key="1">
    <citation type="journal article" date="2018" name="Nat. Ecol. Evol.">
        <title>Shark genomes provide insights into elasmobranch evolution and the origin of vertebrates.</title>
        <authorList>
            <person name="Hara Y"/>
            <person name="Yamaguchi K"/>
            <person name="Onimaru K"/>
            <person name="Kadota M"/>
            <person name="Koyanagi M"/>
            <person name="Keeley SD"/>
            <person name="Tatsumi K"/>
            <person name="Tanaka K"/>
            <person name="Motone F"/>
            <person name="Kageyama Y"/>
            <person name="Nozu R"/>
            <person name="Adachi N"/>
            <person name="Nishimura O"/>
            <person name="Nakagawa R"/>
            <person name="Tanegashima C"/>
            <person name="Kiyatake I"/>
            <person name="Matsumoto R"/>
            <person name="Murakumo K"/>
            <person name="Nishida K"/>
            <person name="Terakita A"/>
            <person name="Kuratani S"/>
            <person name="Sato K"/>
            <person name="Hyodo S Kuraku.S."/>
        </authorList>
    </citation>
    <scope>NUCLEOTIDE SEQUENCE [LARGE SCALE GENOMIC DNA]</scope>
</reference>
<feature type="non-terminal residue" evidence="1">
    <location>
        <position position="162"/>
    </location>
</feature>
<evidence type="ECO:0000313" key="1">
    <source>
        <dbReference type="EMBL" id="GCC43292.1"/>
    </source>
</evidence>
<evidence type="ECO:0000313" key="2">
    <source>
        <dbReference type="Proteomes" id="UP000287033"/>
    </source>
</evidence>
<proteinExistence type="predicted"/>